<comment type="subunit">
    <text evidence="3 11">Monomer.</text>
</comment>
<dbReference type="GO" id="GO:0046872">
    <property type="term" value="F:metal ion binding"/>
    <property type="evidence" value="ECO:0007669"/>
    <property type="project" value="UniProtKB-UniRule"/>
</dbReference>
<reference evidence="13 14" key="1">
    <citation type="journal article" date="2013" name="Nat. Genet.">
        <title>The genome of the hydatid tapeworm Echinococcus granulosus.</title>
        <authorList>
            <person name="Zheng H."/>
            <person name="Zhang W."/>
            <person name="Zhang L."/>
            <person name="Zhang Z."/>
            <person name="Li J."/>
            <person name="Lu G."/>
            <person name="Zhu Y."/>
            <person name="Wang Y."/>
            <person name="Huang Y."/>
            <person name="Liu J."/>
            <person name="Kang H."/>
            <person name="Chen J."/>
            <person name="Wang L."/>
            <person name="Chen A."/>
            <person name="Yu S."/>
            <person name="Gao Z."/>
            <person name="Jin L."/>
            <person name="Gu W."/>
            <person name="Wang Z."/>
            <person name="Zhao L."/>
            <person name="Shi B."/>
            <person name="Wen H."/>
            <person name="Lin R."/>
            <person name="Jones M.K."/>
            <person name="Brejova B."/>
            <person name="Vinar T."/>
            <person name="Zhao G."/>
            <person name="McManus D.P."/>
            <person name="Chen Z."/>
            <person name="Zhou Y."/>
            <person name="Wang S."/>
        </authorList>
    </citation>
    <scope>NUCLEOTIDE SEQUENCE [LARGE SCALE GENOMIC DNA]</scope>
</reference>
<dbReference type="CTD" id="36344587"/>
<evidence type="ECO:0000256" key="3">
    <source>
        <dbReference type="ARBA" id="ARBA00011245"/>
    </source>
</evidence>
<evidence type="ECO:0000256" key="4">
    <source>
        <dbReference type="ARBA" id="ARBA00022722"/>
    </source>
</evidence>
<evidence type="ECO:0000256" key="5">
    <source>
        <dbReference type="ARBA" id="ARBA00022723"/>
    </source>
</evidence>
<name>W6UD56_ECHGR</name>
<comment type="caution">
    <text evidence="13">The sequence shown here is derived from an EMBL/GenBank/DDBJ whole genome shotgun (WGS) entry which is preliminary data.</text>
</comment>
<dbReference type="GO" id="GO:0004521">
    <property type="term" value="F:RNA endonuclease activity"/>
    <property type="evidence" value="ECO:0007669"/>
    <property type="project" value="UniProtKB-UniRule"/>
</dbReference>
<dbReference type="Proteomes" id="UP000019149">
    <property type="component" value="Unassembled WGS sequence"/>
</dbReference>
<sequence>MEEGDVTATTSPLFLHEAQISLASTAFARALPCVHARPAPQWNRGADHLKWSHFNLVARMWHLYGLLVFELLVMLPSDAKGAYVDQELINLASRIWDADPHRLQVGKDLKLDWQGIVGENDAGRDVAPKPLFSVNTQGFKNNPVVDSFIALLDNYEHRIGFSEVETLEKKAEIQRFLDAVLRTPTMRSFHTYLWNLKLASPKLSEFKKELHDIWFKPYKRVRSGDSSPFEHVFVGETKQKNVIGMHNWITFYLNEKEGIIDYYGYGRPKSEDPDFKRTLRFGMYDTFEKPHSTILFGSSVEFEFGLYTTVFLKARELFKNKQDWPPFLLNLEGKQVLVQCHGKNKNRMGSCYFK</sequence>
<keyword evidence="10" id="KW-0456">Lyase</keyword>
<dbReference type="OMA" id="YRHGRHI"/>
<feature type="domain" description="EndoU" evidence="12">
    <location>
        <begin position="84"/>
        <end position="354"/>
    </location>
</feature>
<evidence type="ECO:0000313" key="13">
    <source>
        <dbReference type="EMBL" id="EUB56257.1"/>
    </source>
</evidence>
<dbReference type="InterPro" id="IPR018998">
    <property type="entry name" value="EndoU_C"/>
</dbReference>
<evidence type="ECO:0000313" key="14">
    <source>
        <dbReference type="Proteomes" id="UP000019149"/>
    </source>
</evidence>
<dbReference type="RefSeq" id="XP_024347453.1">
    <property type="nucleotide sequence ID" value="XM_024498121.1"/>
</dbReference>
<keyword evidence="14" id="KW-1185">Reference proteome</keyword>
<dbReference type="GeneID" id="36344587"/>
<evidence type="ECO:0000256" key="2">
    <source>
        <dbReference type="ARBA" id="ARBA00010168"/>
    </source>
</evidence>
<evidence type="ECO:0000256" key="9">
    <source>
        <dbReference type="ARBA" id="ARBA00023211"/>
    </source>
</evidence>
<dbReference type="GO" id="GO:0016787">
    <property type="term" value="F:hydrolase activity"/>
    <property type="evidence" value="ECO:0007669"/>
    <property type="project" value="UniProtKB-KW"/>
</dbReference>
<evidence type="ECO:0000256" key="6">
    <source>
        <dbReference type="ARBA" id="ARBA00022759"/>
    </source>
</evidence>
<evidence type="ECO:0000256" key="10">
    <source>
        <dbReference type="ARBA" id="ARBA00023239"/>
    </source>
</evidence>
<comment type="catalytic activity">
    <reaction evidence="11">
        <text>ribonucleotidyl-uridine-RNA = a 5'-end dephospho-uridine-RNA + a 3'-end 2',3'-cyclophospho-ribonucleotide-RNA</text>
        <dbReference type="Rhea" id="RHEA:67792"/>
        <dbReference type="Rhea" id="RHEA-COMP:10464"/>
        <dbReference type="Rhea" id="RHEA-COMP:17354"/>
        <dbReference type="Rhea" id="RHEA-COMP:17356"/>
        <dbReference type="ChEBI" id="CHEBI:83064"/>
        <dbReference type="ChEBI" id="CHEBI:173117"/>
        <dbReference type="ChEBI" id="CHEBI:173224"/>
    </reaction>
</comment>
<keyword evidence="4 11" id="KW-0540">Nuclease</keyword>
<keyword evidence="6 11" id="KW-0255">Endonuclease</keyword>
<keyword evidence="7 11" id="KW-0378">Hydrolase</keyword>
<evidence type="ECO:0000259" key="12">
    <source>
        <dbReference type="PROSITE" id="PS51959"/>
    </source>
</evidence>
<gene>
    <name evidence="13" type="ORF">EGR_08872</name>
</gene>
<keyword evidence="8 11" id="KW-0694">RNA-binding</keyword>
<evidence type="ECO:0000256" key="1">
    <source>
        <dbReference type="ARBA" id="ARBA00001936"/>
    </source>
</evidence>
<dbReference type="CDD" id="cd21159">
    <property type="entry name" value="XendoU"/>
    <property type="match status" value="1"/>
</dbReference>
<dbReference type="EC" id="4.6.1.-" evidence="11"/>
<protein>
    <recommendedName>
        <fullName evidence="11">Uridylate-specific endoribonuclease</fullName>
        <ecNumber evidence="11">4.6.1.-</ecNumber>
    </recommendedName>
</protein>
<evidence type="ECO:0000256" key="11">
    <source>
        <dbReference type="RuleBase" id="RU367085"/>
    </source>
</evidence>
<dbReference type="KEGG" id="egl:EGR_08872"/>
<dbReference type="AlphaFoldDB" id="W6UD56"/>
<evidence type="ECO:0000256" key="7">
    <source>
        <dbReference type="ARBA" id="ARBA00022801"/>
    </source>
</evidence>
<dbReference type="InterPro" id="IPR037227">
    <property type="entry name" value="EndoU-like"/>
</dbReference>
<accession>W6UD56</accession>
<proteinExistence type="inferred from homology"/>
<comment type="cofactor">
    <cofactor evidence="1 11">
        <name>Mn(2+)</name>
        <dbReference type="ChEBI" id="CHEBI:29035"/>
    </cofactor>
</comment>
<dbReference type="OrthoDB" id="430326at2759"/>
<dbReference type="GO" id="GO:0003723">
    <property type="term" value="F:RNA binding"/>
    <property type="evidence" value="ECO:0007669"/>
    <property type="project" value="UniProtKB-UniRule"/>
</dbReference>
<dbReference type="GO" id="GO:0016829">
    <property type="term" value="F:lyase activity"/>
    <property type="evidence" value="ECO:0007669"/>
    <property type="project" value="UniProtKB-KW"/>
</dbReference>
<evidence type="ECO:0000256" key="8">
    <source>
        <dbReference type="ARBA" id="ARBA00022884"/>
    </source>
</evidence>
<keyword evidence="9 11" id="KW-0464">Manganese</keyword>
<dbReference type="PANTHER" id="PTHR12439:SF11">
    <property type="entry name" value="URIDYLATE-SPECIFIC ENDORIBONUCLEASE"/>
    <property type="match status" value="1"/>
</dbReference>
<dbReference type="PANTHER" id="PTHR12439">
    <property type="entry name" value="PLACENTAL PROTEIN 11-RELATED"/>
    <property type="match status" value="1"/>
</dbReference>
<dbReference type="InterPro" id="IPR039787">
    <property type="entry name" value="ENDOU"/>
</dbReference>
<dbReference type="EMBL" id="APAU02000122">
    <property type="protein sequence ID" value="EUB56257.1"/>
    <property type="molecule type" value="Genomic_DNA"/>
</dbReference>
<comment type="similarity">
    <text evidence="2 11">Belongs to the ENDOU family.</text>
</comment>
<dbReference type="Pfam" id="PF09412">
    <property type="entry name" value="XendoU"/>
    <property type="match status" value="1"/>
</dbReference>
<dbReference type="PROSITE" id="PS51959">
    <property type="entry name" value="ENDOU"/>
    <property type="match status" value="1"/>
</dbReference>
<keyword evidence="5 11" id="KW-0479">Metal-binding</keyword>
<organism evidence="13 14">
    <name type="scientific">Echinococcus granulosus</name>
    <name type="common">Hydatid tapeworm</name>
    <dbReference type="NCBI Taxonomy" id="6210"/>
    <lineage>
        <taxon>Eukaryota</taxon>
        <taxon>Metazoa</taxon>
        <taxon>Spiralia</taxon>
        <taxon>Lophotrochozoa</taxon>
        <taxon>Platyhelminthes</taxon>
        <taxon>Cestoda</taxon>
        <taxon>Eucestoda</taxon>
        <taxon>Cyclophyllidea</taxon>
        <taxon>Taeniidae</taxon>
        <taxon>Echinococcus</taxon>
        <taxon>Echinococcus granulosus group</taxon>
    </lineage>
</organism>
<dbReference type="SUPFAM" id="SSF142877">
    <property type="entry name" value="EndoU-like"/>
    <property type="match status" value="1"/>
</dbReference>